<sequence length="181" mass="19601">MNRPPYRYLAVIVAVLVLVGATATVTSTASAQRTLVVTDADTGDELLSVPVDDGDVVTLSYTHSVEKTTVEDIYVVDGTQLRMDRMVFHSHGAGLPSDAPIKTTEEGLVLEFDKSYDEVGVVPGWIAGHELIVDSERYDLVSLSDDAVTLSVTERTLVDELRQSAARAVSIDEPRSSHMIP</sequence>
<dbReference type="Proteomes" id="UP000324021">
    <property type="component" value="Unassembled WGS sequence"/>
</dbReference>
<proteinExistence type="predicted"/>
<evidence type="ECO:0008006" key="5">
    <source>
        <dbReference type="Google" id="ProtNLM"/>
    </source>
</evidence>
<protein>
    <recommendedName>
        <fullName evidence="5">DUF1850 domain-containing protein</fullName>
    </recommendedName>
</protein>
<reference evidence="3 4" key="2">
    <citation type="submission" date="2016-10" db="EMBL/GenBank/DDBJ databases">
        <authorList>
            <person name="Varghese N."/>
            <person name="Submissions S."/>
        </authorList>
    </citation>
    <scope>NUCLEOTIDE SEQUENCE [LARGE SCALE GENOMIC DNA]</scope>
    <source>
        <strain evidence="1 4">CDM_1</strain>
        <strain evidence="3">CDM_6</strain>
    </source>
</reference>
<evidence type="ECO:0000313" key="2">
    <source>
        <dbReference type="EMBL" id="SET76151.1"/>
    </source>
</evidence>
<dbReference type="STRING" id="392421.SAMN04488694_11213"/>
<reference evidence="2" key="1">
    <citation type="submission" date="2016-10" db="EMBL/GenBank/DDBJ databases">
        <authorList>
            <person name="de Groot N.N."/>
        </authorList>
    </citation>
    <scope>NUCLEOTIDE SEQUENCE [LARGE SCALE GENOMIC DNA]</scope>
    <source>
        <strain evidence="2">CDM_6</strain>
    </source>
</reference>
<organism evidence="2 3">
    <name type="scientific">Natrinema hispanicum</name>
    <dbReference type="NCBI Taxonomy" id="392421"/>
    <lineage>
        <taxon>Archaea</taxon>
        <taxon>Methanobacteriati</taxon>
        <taxon>Methanobacteriota</taxon>
        <taxon>Stenosarchaea group</taxon>
        <taxon>Halobacteria</taxon>
        <taxon>Halobacteriales</taxon>
        <taxon>Natrialbaceae</taxon>
        <taxon>Natrinema</taxon>
    </lineage>
</organism>
<dbReference type="EMBL" id="FOIC01000012">
    <property type="protein sequence ID" value="SET76151.1"/>
    <property type="molecule type" value="Genomic_DNA"/>
</dbReference>
<dbReference type="OrthoDB" id="212141at2157"/>
<dbReference type="Proteomes" id="UP000199320">
    <property type="component" value="Unassembled WGS sequence"/>
</dbReference>
<dbReference type="EMBL" id="FMZP01000012">
    <property type="protein sequence ID" value="SDD07220.1"/>
    <property type="molecule type" value="Genomic_DNA"/>
</dbReference>
<dbReference type="Pfam" id="PF08905">
    <property type="entry name" value="DUF1850"/>
    <property type="match status" value="1"/>
</dbReference>
<evidence type="ECO:0000313" key="3">
    <source>
        <dbReference type="Proteomes" id="UP000199320"/>
    </source>
</evidence>
<dbReference type="RefSeq" id="WP_092933412.1">
    <property type="nucleotide sequence ID" value="NZ_FMZP01000012.1"/>
</dbReference>
<name>A0A1I0H018_9EURY</name>
<dbReference type="AlphaFoldDB" id="A0A1I0H018"/>
<evidence type="ECO:0000313" key="1">
    <source>
        <dbReference type="EMBL" id="SDD07220.1"/>
    </source>
</evidence>
<dbReference type="InterPro" id="IPR015001">
    <property type="entry name" value="DUF1850"/>
</dbReference>
<evidence type="ECO:0000313" key="4">
    <source>
        <dbReference type="Proteomes" id="UP000324021"/>
    </source>
</evidence>
<keyword evidence="3" id="KW-1185">Reference proteome</keyword>
<accession>A0A1I0H018</accession>
<gene>
    <name evidence="2" type="ORF">SAMN04488694_11213</name>
    <name evidence="1" type="ORF">SAMN05192552_10123</name>
</gene>